<feature type="region of interest" description="Disordered" evidence="1">
    <location>
        <begin position="83"/>
        <end position="102"/>
    </location>
</feature>
<evidence type="ECO:0000256" key="2">
    <source>
        <dbReference type="SAM" id="Phobius"/>
    </source>
</evidence>
<dbReference type="EMBL" id="CP066007">
    <property type="protein sequence ID" value="QQB47351.1"/>
    <property type="molecule type" value="Genomic_DNA"/>
</dbReference>
<feature type="transmembrane region" description="Helical" evidence="2">
    <location>
        <begin position="44"/>
        <end position="63"/>
    </location>
</feature>
<keyword evidence="2" id="KW-0812">Transmembrane</keyword>
<feature type="transmembrane region" description="Helical" evidence="2">
    <location>
        <begin position="12"/>
        <end position="32"/>
    </location>
</feature>
<organism evidence="3 4">
    <name type="scientific">Corynebacterium glucuronolyticum</name>
    <dbReference type="NCBI Taxonomy" id="39791"/>
    <lineage>
        <taxon>Bacteria</taxon>
        <taxon>Bacillati</taxon>
        <taxon>Actinomycetota</taxon>
        <taxon>Actinomycetes</taxon>
        <taxon>Mycobacteriales</taxon>
        <taxon>Corynebacteriaceae</taxon>
        <taxon>Corynebacterium</taxon>
    </lineage>
</organism>
<dbReference type="OrthoDB" id="5187941at2"/>
<evidence type="ECO:0008006" key="5">
    <source>
        <dbReference type="Google" id="ProtNLM"/>
    </source>
</evidence>
<dbReference type="GeneID" id="92760808"/>
<accession>A0A7T4EHA9</accession>
<keyword evidence="2" id="KW-0472">Membrane</keyword>
<protein>
    <recommendedName>
        <fullName evidence="5">DNA-binding transcriptional regulator of glucitol operon</fullName>
    </recommendedName>
</protein>
<keyword evidence="2" id="KW-1133">Transmembrane helix</keyword>
<evidence type="ECO:0000256" key="1">
    <source>
        <dbReference type="SAM" id="MobiDB-lite"/>
    </source>
</evidence>
<gene>
    <name evidence="3" type="ORF">I6I10_05515</name>
</gene>
<dbReference type="RefSeq" id="WP_005388988.1">
    <property type="nucleotide sequence ID" value="NZ_CP066007.1"/>
</dbReference>
<dbReference type="Proteomes" id="UP000596145">
    <property type="component" value="Chromosome"/>
</dbReference>
<evidence type="ECO:0000313" key="3">
    <source>
        <dbReference type="EMBL" id="QQB47351.1"/>
    </source>
</evidence>
<reference evidence="3 4" key="1">
    <citation type="submission" date="2020-12" db="EMBL/GenBank/DDBJ databases">
        <title>FDA dAtabase for Regulatory Grade micrObial Sequences (FDA-ARGOS): Supporting development and validation of Infectious Disease Dx tests.</title>
        <authorList>
            <person name="Sproer C."/>
            <person name="Gronow S."/>
            <person name="Severitt S."/>
            <person name="Schroder I."/>
            <person name="Tallon L."/>
            <person name="Sadzewicz L."/>
            <person name="Zhao X."/>
            <person name="Boylan J."/>
            <person name="Ott S."/>
            <person name="Bowen H."/>
            <person name="Vavikolanu K."/>
            <person name="Mehta A."/>
            <person name="Aluvathingal J."/>
            <person name="Nadendla S."/>
            <person name="Lowell S."/>
            <person name="Myers T."/>
            <person name="Yan Y."/>
            <person name="Sichtig H."/>
        </authorList>
    </citation>
    <scope>NUCLEOTIDE SEQUENCE [LARGE SCALE GENOMIC DNA]</scope>
    <source>
        <strain evidence="3 4">FDAARGOS_1053</strain>
    </source>
</reference>
<evidence type="ECO:0000313" key="4">
    <source>
        <dbReference type="Proteomes" id="UP000596145"/>
    </source>
</evidence>
<dbReference type="AlphaFoldDB" id="A0A7T4EHA9"/>
<sequence>MTGKKKFKVRFSHILLLTLGVAFTLVAAYWQWQRYTSPDGSVQNLGYAIQWPIFGGFLVFFYLKVRDYENDRLNEDEFSQELEQLEEENSEKKGKKKVTTVSSEWMPSPVNTDIEAYNEKFAPRRRKDRHDGDD</sequence>
<proteinExistence type="predicted"/>
<name>A0A7T4EHA9_9CORY</name>